<dbReference type="EMBL" id="LAZR01005140">
    <property type="protein sequence ID" value="KKN02515.1"/>
    <property type="molecule type" value="Genomic_DNA"/>
</dbReference>
<comment type="caution">
    <text evidence="1">The sequence shown here is derived from an EMBL/GenBank/DDBJ whole genome shotgun (WGS) entry which is preliminary data.</text>
</comment>
<organism evidence="1">
    <name type="scientific">marine sediment metagenome</name>
    <dbReference type="NCBI Taxonomy" id="412755"/>
    <lineage>
        <taxon>unclassified sequences</taxon>
        <taxon>metagenomes</taxon>
        <taxon>ecological metagenomes</taxon>
    </lineage>
</organism>
<name>A0A0F9M505_9ZZZZ</name>
<proteinExistence type="predicted"/>
<sequence length="77" mass="9247">MYINLRCPGCKESIPTSYAQLYPIWKEGYDRMSETMREEAFVTAEIRCLCGHREKWDSPMFKYLFGIMFQEFKSLED</sequence>
<accession>A0A0F9M505</accession>
<gene>
    <name evidence="1" type="ORF">LCGC14_1116870</name>
</gene>
<dbReference type="AlphaFoldDB" id="A0A0F9M505"/>
<reference evidence="1" key="1">
    <citation type="journal article" date="2015" name="Nature">
        <title>Complex archaea that bridge the gap between prokaryotes and eukaryotes.</title>
        <authorList>
            <person name="Spang A."/>
            <person name="Saw J.H."/>
            <person name="Jorgensen S.L."/>
            <person name="Zaremba-Niedzwiedzka K."/>
            <person name="Martijn J."/>
            <person name="Lind A.E."/>
            <person name="van Eijk R."/>
            <person name="Schleper C."/>
            <person name="Guy L."/>
            <person name="Ettema T.J."/>
        </authorList>
    </citation>
    <scope>NUCLEOTIDE SEQUENCE</scope>
</reference>
<protein>
    <submittedName>
        <fullName evidence="1">Uncharacterized protein</fullName>
    </submittedName>
</protein>
<evidence type="ECO:0000313" key="1">
    <source>
        <dbReference type="EMBL" id="KKN02515.1"/>
    </source>
</evidence>